<evidence type="ECO:0000256" key="9">
    <source>
        <dbReference type="ARBA" id="ARBA00022679"/>
    </source>
</evidence>
<comment type="similarity">
    <text evidence="15">Belongs to the quinolinate synthase family. Type 1 subfamily.</text>
</comment>
<comment type="caution">
    <text evidence="18">The sequence shown here is derived from an EMBL/GenBank/DDBJ whole genome shotgun (WGS) entry which is preliminary data.</text>
</comment>
<evidence type="ECO:0000313" key="19">
    <source>
        <dbReference type="Proteomes" id="UP000239649"/>
    </source>
</evidence>
<dbReference type="PANTHER" id="PTHR30573:SF0">
    <property type="entry name" value="QUINOLINATE SYNTHASE, CHLOROPLASTIC"/>
    <property type="match status" value="1"/>
</dbReference>
<dbReference type="STRING" id="554055.A0A2P6VBT9"/>
<dbReference type="GO" id="GO:0009507">
    <property type="term" value="C:chloroplast"/>
    <property type="evidence" value="ECO:0007669"/>
    <property type="project" value="UniProtKB-SubCell"/>
</dbReference>
<evidence type="ECO:0000256" key="7">
    <source>
        <dbReference type="ARBA" id="ARBA00022640"/>
    </source>
</evidence>
<dbReference type="Pfam" id="PF02445">
    <property type="entry name" value="NadA"/>
    <property type="match status" value="1"/>
</dbReference>
<keyword evidence="7" id="KW-0934">Plastid</keyword>
<keyword evidence="19" id="KW-1185">Reference proteome</keyword>
<dbReference type="SUPFAM" id="SSF142754">
    <property type="entry name" value="NadA-like"/>
    <property type="match status" value="1"/>
</dbReference>
<evidence type="ECO:0000256" key="4">
    <source>
        <dbReference type="ARBA" id="ARBA00012669"/>
    </source>
</evidence>
<organism evidence="18 19">
    <name type="scientific">Micractinium conductrix</name>
    <dbReference type="NCBI Taxonomy" id="554055"/>
    <lineage>
        <taxon>Eukaryota</taxon>
        <taxon>Viridiplantae</taxon>
        <taxon>Chlorophyta</taxon>
        <taxon>core chlorophytes</taxon>
        <taxon>Trebouxiophyceae</taxon>
        <taxon>Chlorellales</taxon>
        <taxon>Chlorellaceae</taxon>
        <taxon>Chlorella clade</taxon>
        <taxon>Micractinium</taxon>
    </lineage>
</organism>
<keyword evidence="8" id="KW-0662">Pyridine nucleotide biosynthesis</keyword>
<dbReference type="Gene3D" id="3.90.1010.10">
    <property type="match status" value="1"/>
</dbReference>
<name>A0A2P6VBT9_9CHLO</name>
<evidence type="ECO:0000256" key="10">
    <source>
        <dbReference type="ARBA" id="ARBA00022723"/>
    </source>
</evidence>
<dbReference type="UniPathway" id="UPA00253">
    <property type="reaction ID" value="UER00327"/>
</dbReference>
<accession>A0A2P6VBT9</accession>
<evidence type="ECO:0000256" key="13">
    <source>
        <dbReference type="ARBA" id="ARBA00023014"/>
    </source>
</evidence>
<evidence type="ECO:0000256" key="6">
    <source>
        <dbReference type="ARBA" id="ARBA00022528"/>
    </source>
</evidence>
<keyword evidence="5" id="KW-0004">4Fe-4S</keyword>
<dbReference type="Gene3D" id="3.40.50.10800">
    <property type="entry name" value="NadA-like"/>
    <property type="match status" value="3"/>
</dbReference>
<evidence type="ECO:0000256" key="11">
    <source>
        <dbReference type="ARBA" id="ARBA00022946"/>
    </source>
</evidence>
<evidence type="ECO:0000256" key="3">
    <source>
        <dbReference type="ARBA" id="ARBA00005065"/>
    </source>
</evidence>
<proteinExistence type="inferred from homology"/>
<dbReference type="GO" id="GO:0051539">
    <property type="term" value="F:4 iron, 4 sulfur cluster binding"/>
    <property type="evidence" value="ECO:0007669"/>
    <property type="project" value="UniProtKB-KW"/>
</dbReference>
<dbReference type="GO" id="GO:0008987">
    <property type="term" value="F:quinolinate synthetase A activity"/>
    <property type="evidence" value="ECO:0007669"/>
    <property type="project" value="InterPro"/>
</dbReference>
<evidence type="ECO:0000256" key="12">
    <source>
        <dbReference type="ARBA" id="ARBA00023004"/>
    </source>
</evidence>
<evidence type="ECO:0000256" key="16">
    <source>
        <dbReference type="ARBA" id="ARBA00073351"/>
    </source>
</evidence>
<keyword evidence="11" id="KW-0809">Transit peptide</keyword>
<dbReference type="GO" id="GO:0034628">
    <property type="term" value="P:'de novo' NAD+ biosynthetic process from L-aspartate"/>
    <property type="evidence" value="ECO:0007669"/>
    <property type="project" value="TreeGrafter"/>
</dbReference>
<dbReference type="SUPFAM" id="SSF82649">
    <property type="entry name" value="SufE/NifU"/>
    <property type="match status" value="1"/>
</dbReference>
<dbReference type="EC" id="2.5.1.72" evidence="4"/>
<keyword evidence="6" id="KW-0150">Chloroplast</keyword>
<dbReference type="EMBL" id="LHPF02000014">
    <property type="protein sequence ID" value="PSC71538.1"/>
    <property type="molecule type" value="Genomic_DNA"/>
</dbReference>
<dbReference type="AlphaFoldDB" id="A0A2P6VBT9"/>
<comment type="catalytic activity">
    <reaction evidence="14">
        <text>iminosuccinate + dihydroxyacetone phosphate = quinolinate + phosphate + 2 H2O + H(+)</text>
        <dbReference type="Rhea" id="RHEA:25888"/>
        <dbReference type="ChEBI" id="CHEBI:15377"/>
        <dbReference type="ChEBI" id="CHEBI:15378"/>
        <dbReference type="ChEBI" id="CHEBI:29959"/>
        <dbReference type="ChEBI" id="CHEBI:43474"/>
        <dbReference type="ChEBI" id="CHEBI:57642"/>
        <dbReference type="ChEBI" id="CHEBI:77875"/>
        <dbReference type="EC" id="2.5.1.72"/>
    </reaction>
</comment>
<dbReference type="OrthoDB" id="66991at2759"/>
<dbReference type="InterPro" id="IPR036094">
    <property type="entry name" value="NadA_sf"/>
</dbReference>
<protein>
    <recommendedName>
        <fullName evidence="16">Quinolinate synthase, chloroplastic</fullName>
        <ecNumber evidence="4">2.5.1.72</ecNumber>
    </recommendedName>
</protein>
<dbReference type="InterPro" id="IPR003808">
    <property type="entry name" value="Fe-S_metab-assoc_dom"/>
</dbReference>
<dbReference type="FunFam" id="3.40.50.10800:FF:000006">
    <property type="entry name" value="Quinolinate synthase, chloroplastic"/>
    <property type="match status" value="1"/>
</dbReference>
<evidence type="ECO:0000259" key="17">
    <source>
        <dbReference type="Pfam" id="PF02657"/>
    </source>
</evidence>
<evidence type="ECO:0000256" key="1">
    <source>
        <dbReference type="ARBA" id="ARBA00001966"/>
    </source>
</evidence>
<comment type="pathway">
    <text evidence="3">Cofactor biosynthesis; NAD(+) biosynthesis; quinolinate from iminoaspartate: step 1/1.</text>
</comment>
<dbReference type="FunFam" id="3.40.50.10800:FF:000008">
    <property type="entry name" value="Quinolinate synthase chloroplastic"/>
    <property type="match status" value="1"/>
</dbReference>
<dbReference type="InterPro" id="IPR003473">
    <property type="entry name" value="NadA"/>
</dbReference>
<evidence type="ECO:0000256" key="8">
    <source>
        <dbReference type="ARBA" id="ARBA00022642"/>
    </source>
</evidence>
<dbReference type="Pfam" id="PF02657">
    <property type="entry name" value="SufE"/>
    <property type="match status" value="1"/>
</dbReference>
<evidence type="ECO:0000256" key="15">
    <source>
        <dbReference type="ARBA" id="ARBA00061471"/>
    </source>
</evidence>
<comment type="cofactor">
    <cofactor evidence="1">
        <name>[4Fe-4S] cluster</name>
        <dbReference type="ChEBI" id="CHEBI:49883"/>
    </cofactor>
</comment>
<keyword evidence="9" id="KW-0808">Transferase</keyword>
<keyword evidence="12" id="KW-0408">Iron</keyword>
<evidence type="ECO:0000313" key="18">
    <source>
        <dbReference type="EMBL" id="PSC71538.1"/>
    </source>
</evidence>
<evidence type="ECO:0000256" key="14">
    <source>
        <dbReference type="ARBA" id="ARBA00052166"/>
    </source>
</evidence>
<keyword evidence="10" id="KW-0479">Metal-binding</keyword>
<reference evidence="18 19" key="1">
    <citation type="journal article" date="2018" name="Plant J.">
        <title>Genome sequences of Chlorella sorokiniana UTEX 1602 and Micractinium conductrix SAG 241.80: implications to maltose excretion by a green alga.</title>
        <authorList>
            <person name="Arriola M.B."/>
            <person name="Velmurugan N."/>
            <person name="Zhang Y."/>
            <person name="Plunkett M.H."/>
            <person name="Hondzo H."/>
            <person name="Barney B.M."/>
        </authorList>
    </citation>
    <scope>NUCLEOTIDE SEQUENCE [LARGE SCALE GENOMIC DNA]</scope>
    <source>
        <strain evidence="18 19">SAG 241.80</strain>
    </source>
</reference>
<dbReference type="Proteomes" id="UP000239649">
    <property type="component" value="Unassembled WGS sequence"/>
</dbReference>
<comment type="subcellular location">
    <subcellularLocation>
        <location evidence="2">Plastid</location>
        <location evidence="2">Chloroplast</location>
    </subcellularLocation>
</comment>
<dbReference type="GO" id="GO:0046872">
    <property type="term" value="F:metal ion binding"/>
    <property type="evidence" value="ECO:0007669"/>
    <property type="project" value="UniProtKB-KW"/>
</dbReference>
<sequence>MPEGARTDANRVMGCTAQVWVSAELGADGRVQFAADSDSELTRGLAAVLVEGLSGLTPVEVLQVDPAVLGQLGLGAAVLTRSRANGFGNMLESMKRRSQALVGDLPRFPSLLITAEGTSAQGAFAEAQNMFLQPDAAVVDALVAQLQFKKVGVVAHFYMDPKVQGVLSSAAERWPHINISDSLVMADGAVKMAEAGCTAIAVLGVDFMSENVRAILDEAGHKDVKVYRMAAESIGCSLAEAAESPAYDTYLAEAGATPNSLHVVYINTSLKTKALAHHAVPTITCTSSNVVQTVLTAFAQVPGCNVWYGPDTYMGRNLAQLFTSLANMSDEEVRELHPQHTQASVRALLPRLRYFDQGTCIVHHLFGGEVCELVREGYRDAYLTAHFEVPGEMFSLAMDARRQRGMGVVGSTQNILDFISAKLSEALQQPYPERLQFVLGTESGMITSIVRKVQGMLRTANRSDVSVEVVFPVSVDAITTDQQVELPTGLSVVPGPAGGEGCSLEGGCASCPYMKMNSLSALMMVCERVGSPAGEALLEAFKPRPYTELVDGKTMAQAGCIPILHMRGFQKGGKLPDALVEDIVSRHQQ</sequence>
<feature type="domain" description="Fe-S metabolism associated" evidence="17">
    <location>
        <begin position="1"/>
        <end position="96"/>
    </location>
</feature>
<dbReference type="PANTHER" id="PTHR30573">
    <property type="entry name" value="QUINOLINATE SYNTHETASE A"/>
    <property type="match status" value="1"/>
</dbReference>
<evidence type="ECO:0000256" key="5">
    <source>
        <dbReference type="ARBA" id="ARBA00022485"/>
    </source>
</evidence>
<keyword evidence="13" id="KW-0411">Iron-sulfur</keyword>
<gene>
    <name evidence="18" type="ORF">C2E20_5087</name>
</gene>
<evidence type="ECO:0000256" key="2">
    <source>
        <dbReference type="ARBA" id="ARBA00004229"/>
    </source>
</evidence>